<dbReference type="PANTHER" id="PTHR43329">
    <property type="entry name" value="EPOXIDE HYDROLASE"/>
    <property type="match status" value="1"/>
</dbReference>
<dbReference type="InterPro" id="IPR000073">
    <property type="entry name" value="AB_hydrolase_1"/>
</dbReference>
<evidence type="ECO:0000313" key="3">
    <source>
        <dbReference type="EMBL" id="TDD80905.1"/>
    </source>
</evidence>
<dbReference type="SUPFAM" id="SSF53474">
    <property type="entry name" value="alpha/beta-Hydrolases"/>
    <property type="match status" value="1"/>
</dbReference>
<dbReference type="EMBL" id="SMLA01000086">
    <property type="protein sequence ID" value="TDD80905.1"/>
    <property type="molecule type" value="Genomic_DNA"/>
</dbReference>
<keyword evidence="1 3" id="KW-0378">Hydrolase</keyword>
<accession>A0A4R5B6F4</accession>
<evidence type="ECO:0000259" key="2">
    <source>
        <dbReference type="Pfam" id="PF00561"/>
    </source>
</evidence>
<name>A0A4R5B6F4_9PSEU</name>
<proteinExistence type="predicted"/>
<reference evidence="3 4" key="1">
    <citation type="submission" date="2019-03" db="EMBL/GenBank/DDBJ databases">
        <title>Draft genome sequences of novel Actinobacteria.</title>
        <authorList>
            <person name="Sahin N."/>
            <person name="Ay H."/>
            <person name="Saygin H."/>
        </authorList>
    </citation>
    <scope>NUCLEOTIDE SEQUENCE [LARGE SCALE GENOMIC DNA]</scope>
    <source>
        <strain evidence="3 4">5K548</strain>
    </source>
</reference>
<gene>
    <name evidence="3" type="ORF">E1202_29865</name>
</gene>
<keyword evidence="4" id="KW-1185">Reference proteome</keyword>
<feature type="domain" description="AB hydrolase-1" evidence="2">
    <location>
        <begin position="54"/>
        <end position="297"/>
    </location>
</feature>
<protein>
    <submittedName>
        <fullName evidence="3">Alpha/beta hydrolase</fullName>
    </submittedName>
</protein>
<dbReference type="Proteomes" id="UP000294723">
    <property type="component" value="Unassembled WGS sequence"/>
</dbReference>
<dbReference type="PRINTS" id="PR00412">
    <property type="entry name" value="EPOXHYDRLASE"/>
</dbReference>
<dbReference type="RefSeq" id="WP_132686658.1">
    <property type="nucleotide sequence ID" value="NZ_SMLA01000086.1"/>
</dbReference>
<dbReference type="GO" id="GO:0016787">
    <property type="term" value="F:hydrolase activity"/>
    <property type="evidence" value="ECO:0007669"/>
    <property type="project" value="UniProtKB-KW"/>
</dbReference>
<comment type="caution">
    <text evidence="3">The sequence shown here is derived from an EMBL/GenBank/DDBJ whole genome shotgun (WGS) entry which is preliminary data.</text>
</comment>
<dbReference type="AlphaFoldDB" id="A0A4R5B6F4"/>
<dbReference type="Gene3D" id="3.40.50.1820">
    <property type="entry name" value="alpha/beta hydrolase"/>
    <property type="match status" value="1"/>
</dbReference>
<dbReference type="InterPro" id="IPR029058">
    <property type="entry name" value="AB_hydrolase_fold"/>
</dbReference>
<evidence type="ECO:0000256" key="1">
    <source>
        <dbReference type="ARBA" id="ARBA00022801"/>
    </source>
</evidence>
<dbReference type="Pfam" id="PF00561">
    <property type="entry name" value="Abhydrolase_1"/>
    <property type="match status" value="1"/>
</dbReference>
<dbReference type="InterPro" id="IPR000639">
    <property type="entry name" value="Epox_hydrolase-like"/>
</dbReference>
<sequence length="315" mass="34757">MSDRESMVFAPTGFGSVTGVPNLPEGFTDTFRSRYVTVDGLRLHAVTGGQGPGLLLLGGWPQSWYAWRFVMPTLARDFTVIAVDPRGTGLSDKPADGYDSATLATDLVRMMEELGCPRFAMVGHDVGMWTGYAMAVDHPGRIERLAVAEAIIPGVSPSPPLVDSRRMNDFLWHINFNRTHDINEQLVRGREGIYFGYQFATKAATPRSIPTYAVKYYVDALRDFDALRASFDYYRAIDEIIEQNEVRRRHKLALPVLAIAGGSACGDSVAIEMRSVAEDVTSVVIPECGHYVPEEAPEALLEALGQFLETNKTSF</sequence>
<organism evidence="3 4">
    <name type="scientific">Saccharopolyspora karakumensis</name>
    <dbReference type="NCBI Taxonomy" id="2530386"/>
    <lineage>
        <taxon>Bacteria</taxon>
        <taxon>Bacillati</taxon>
        <taxon>Actinomycetota</taxon>
        <taxon>Actinomycetes</taxon>
        <taxon>Pseudonocardiales</taxon>
        <taxon>Pseudonocardiaceae</taxon>
        <taxon>Saccharopolyspora</taxon>
    </lineage>
</organism>
<evidence type="ECO:0000313" key="4">
    <source>
        <dbReference type="Proteomes" id="UP000294723"/>
    </source>
</evidence>